<keyword evidence="3" id="KW-0378">Hydrolase</keyword>
<organism evidence="3 4">
    <name type="scientific">Desulfurispirillum indicum (strain ATCC BAA-1389 / DSM 22839 / S5)</name>
    <dbReference type="NCBI Taxonomy" id="653733"/>
    <lineage>
        <taxon>Bacteria</taxon>
        <taxon>Pseudomonadati</taxon>
        <taxon>Chrysiogenota</taxon>
        <taxon>Chrysiogenia</taxon>
        <taxon>Chrysiogenales</taxon>
        <taxon>Chrysiogenaceae</taxon>
        <taxon>Desulfurispirillum</taxon>
    </lineage>
</organism>
<dbReference type="HOGENOM" id="CLU_000445_92_1_0"/>
<name>E6W3F4_DESIS</name>
<accession>E6W3F4</accession>
<feature type="region of interest" description="Disordered" evidence="1">
    <location>
        <begin position="74"/>
        <end position="103"/>
    </location>
</feature>
<dbReference type="Pfam" id="PF13487">
    <property type="entry name" value="HD_5"/>
    <property type="match status" value="1"/>
</dbReference>
<dbReference type="NCBIfam" id="TIGR00277">
    <property type="entry name" value="HDIG"/>
    <property type="match status" value="1"/>
</dbReference>
<dbReference type="InterPro" id="IPR021812">
    <property type="entry name" value="DUF3391"/>
</dbReference>
<feature type="domain" description="HD-GYP" evidence="2">
    <location>
        <begin position="160"/>
        <end position="356"/>
    </location>
</feature>
<dbReference type="STRING" id="653733.Selin_1012"/>
<dbReference type="Pfam" id="PF11871">
    <property type="entry name" value="DUF3391"/>
    <property type="match status" value="1"/>
</dbReference>
<dbReference type="InParanoid" id="E6W3F4"/>
<dbReference type="InterPro" id="IPR037522">
    <property type="entry name" value="HD_GYP_dom"/>
</dbReference>
<feature type="compositionally biased region" description="Basic and acidic residues" evidence="1">
    <location>
        <begin position="93"/>
        <end position="103"/>
    </location>
</feature>
<dbReference type="SMART" id="SM00471">
    <property type="entry name" value="HDc"/>
    <property type="match status" value="1"/>
</dbReference>
<dbReference type="InterPro" id="IPR006675">
    <property type="entry name" value="HDIG_dom"/>
</dbReference>
<dbReference type="eggNOG" id="COG2206">
    <property type="taxonomic scope" value="Bacteria"/>
</dbReference>
<keyword evidence="4" id="KW-1185">Reference proteome</keyword>
<dbReference type="PROSITE" id="PS51832">
    <property type="entry name" value="HD_GYP"/>
    <property type="match status" value="1"/>
</dbReference>
<dbReference type="RefSeq" id="WP_013505630.1">
    <property type="nucleotide sequence ID" value="NC_014836.1"/>
</dbReference>
<dbReference type="Gene3D" id="1.10.3210.10">
    <property type="entry name" value="Hypothetical protein af1432"/>
    <property type="match status" value="1"/>
</dbReference>
<dbReference type="Proteomes" id="UP000002572">
    <property type="component" value="Chromosome"/>
</dbReference>
<sequence>MKKKISLDDLIPGMFIADLNCGWLDHPFASTRFLVRNTMTISKIRALGIEELWIDTSKGRDVPRKKVEVVIDEADKQAPPPAEAEADVASQQEVEKNEGQKSDLKVVLPPQPVPLGEEIRMARRTHHEASQTITNMMNDIRMGRSIKTETSAPIVERMTDSIFRNQNALLSLGRIRNQDQYTFQHSVSVSVLMMIFAKSQGYDIDTIHHIGQGALLHDIGKVKVPNEILNKPGKLTDEEFAIMKQHATYSGEILSGTPEISPICVEVAAQHHERWDGSGYPKGLKGDQISPYAQMAAVADVYDAITSDRCYHKGQHPTVVLRRLLEWSEQHFCPSMVQRFIQCVGIYPPGTLVRLKSGKLAVVMESASEKDGRRDLLHPVVRAIFCTKERRYMRPEILDLSCEDVCEMVVGSEDPKKWGINIDTYIGTK</sequence>
<evidence type="ECO:0000259" key="2">
    <source>
        <dbReference type="PROSITE" id="PS51832"/>
    </source>
</evidence>
<dbReference type="AlphaFoldDB" id="E6W3F4"/>
<dbReference type="InterPro" id="IPR003607">
    <property type="entry name" value="HD/PDEase_dom"/>
</dbReference>
<proteinExistence type="predicted"/>
<dbReference type="PANTHER" id="PTHR43155">
    <property type="entry name" value="CYCLIC DI-GMP PHOSPHODIESTERASE PA4108-RELATED"/>
    <property type="match status" value="1"/>
</dbReference>
<dbReference type="GO" id="GO:0016787">
    <property type="term" value="F:hydrolase activity"/>
    <property type="evidence" value="ECO:0007669"/>
    <property type="project" value="UniProtKB-KW"/>
</dbReference>
<evidence type="ECO:0000256" key="1">
    <source>
        <dbReference type="SAM" id="MobiDB-lite"/>
    </source>
</evidence>
<evidence type="ECO:0000313" key="3">
    <source>
        <dbReference type="EMBL" id="ADU65747.1"/>
    </source>
</evidence>
<reference evidence="3 4" key="1">
    <citation type="submission" date="2010-12" db="EMBL/GenBank/DDBJ databases">
        <title>Complete sequence of Desulfurispirillum indicum S5.</title>
        <authorList>
            <consortium name="US DOE Joint Genome Institute"/>
            <person name="Lucas S."/>
            <person name="Copeland A."/>
            <person name="Lapidus A."/>
            <person name="Cheng J.-F."/>
            <person name="Goodwin L."/>
            <person name="Pitluck S."/>
            <person name="Chertkov O."/>
            <person name="Held B."/>
            <person name="Detter J.C."/>
            <person name="Han C."/>
            <person name="Tapia R."/>
            <person name="Land M."/>
            <person name="Hauser L."/>
            <person name="Kyrpides N."/>
            <person name="Ivanova N."/>
            <person name="Mikhailova N."/>
            <person name="Haggblom M."/>
            <person name="Rauschenbach I."/>
            <person name="Bini E."/>
            <person name="Woyke T."/>
        </authorList>
    </citation>
    <scope>NUCLEOTIDE SEQUENCE [LARGE SCALE GENOMIC DNA]</scope>
    <source>
        <strain evidence="4">ATCC BAA-1389 / DSM 22839 / S5</strain>
    </source>
</reference>
<dbReference type="OrthoDB" id="9802066at2"/>
<dbReference type="PANTHER" id="PTHR43155:SF2">
    <property type="entry name" value="CYCLIC DI-GMP PHOSPHODIESTERASE PA4108"/>
    <property type="match status" value="1"/>
</dbReference>
<protein>
    <submittedName>
        <fullName evidence="3">Metal dependent phosphohydrolase</fullName>
    </submittedName>
</protein>
<dbReference type="KEGG" id="din:Selin_1012"/>
<dbReference type="CDD" id="cd00077">
    <property type="entry name" value="HDc"/>
    <property type="match status" value="1"/>
</dbReference>
<gene>
    <name evidence="3" type="ordered locus">Selin_1012</name>
</gene>
<dbReference type="EMBL" id="CP002432">
    <property type="protein sequence ID" value="ADU65747.1"/>
    <property type="molecule type" value="Genomic_DNA"/>
</dbReference>
<dbReference type="SUPFAM" id="SSF109604">
    <property type="entry name" value="HD-domain/PDEase-like"/>
    <property type="match status" value="1"/>
</dbReference>
<evidence type="ECO:0000313" key="4">
    <source>
        <dbReference type="Proteomes" id="UP000002572"/>
    </source>
</evidence>